<dbReference type="OrthoDB" id="9096196at2"/>
<reference evidence="2 3" key="1">
    <citation type="submission" date="2016-10" db="EMBL/GenBank/DDBJ databases">
        <authorList>
            <person name="de Groot N.N."/>
        </authorList>
    </citation>
    <scope>NUCLEOTIDE SEQUENCE [LARGE SCALE GENOMIC DNA]</scope>
    <source>
        <strain evidence="2 3">LMG 27731</strain>
    </source>
</reference>
<protein>
    <recommendedName>
        <fullName evidence="4">Adhesin</fullName>
    </recommendedName>
</protein>
<dbReference type="Proteomes" id="UP000198844">
    <property type="component" value="Unassembled WGS sequence"/>
</dbReference>
<name>A0A1I7ELG6_9BURK</name>
<feature type="chain" id="PRO_5011717217" description="Adhesin" evidence="1">
    <location>
        <begin position="21"/>
        <end position="140"/>
    </location>
</feature>
<sequence>MLTKAIFAVVLFVLSLAAHAEVTSETFCFSSGGAKSVNFEMRTYYDSSSKFSSGFVKYQTAKQPIPLVLANSAGETIDKNAPDQESTTWIEVFNGQVTGEYEMVTQGTGVSSMAYTSKKINPKIGFLLNTGAMAQGGCKW</sequence>
<evidence type="ECO:0000313" key="2">
    <source>
        <dbReference type="EMBL" id="SFU24780.1"/>
    </source>
</evidence>
<evidence type="ECO:0000256" key="1">
    <source>
        <dbReference type="SAM" id="SignalP"/>
    </source>
</evidence>
<dbReference type="EMBL" id="FPBH01000029">
    <property type="protein sequence ID" value="SFU24780.1"/>
    <property type="molecule type" value="Genomic_DNA"/>
</dbReference>
<accession>A0A1I7ELG6</accession>
<proteinExistence type="predicted"/>
<keyword evidence="1" id="KW-0732">Signal</keyword>
<evidence type="ECO:0008006" key="4">
    <source>
        <dbReference type="Google" id="ProtNLM"/>
    </source>
</evidence>
<feature type="signal peptide" evidence="1">
    <location>
        <begin position="1"/>
        <end position="20"/>
    </location>
</feature>
<organism evidence="2 3">
    <name type="scientific">Paraburkholderia aspalathi</name>
    <dbReference type="NCBI Taxonomy" id="1324617"/>
    <lineage>
        <taxon>Bacteria</taxon>
        <taxon>Pseudomonadati</taxon>
        <taxon>Pseudomonadota</taxon>
        <taxon>Betaproteobacteria</taxon>
        <taxon>Burkholderiales</taxon>
        <taxon>Burkholderiaceae</taxon>
        <taxon>Paraburkholderia</taxon>
    </lineage>
</organism>
<gene>
    <name evidence="2" type="ORF">SAMN05192563_102990</name>
</gene>
<evidence type="ECO:0000313" key="3">
    <source>
        <dbReference type="Proteomes" id="UP000198844"/>
    </source>
</evidence>
<dbReference type="AlphaFoldDB" id="A0A1I7ELG6"/>